<dbReference type="Gene3D" id="1.20.1280.50">
    <property type="match status" value="1"/>
</dbReference>
<dbReference type="PANTHER" id="PTHR47993:SF2">
    <property type="entry name" value="F-BOX PROTEIN INTERACTION DOMAIN CONTAINING PROTEIN, EXPRESSED"/>
    <property type="match status" value="1"/>
</dbReference>
<keyword evidence="4" id="KW-1185">Reference proteome</keyword>
<dbReference type="Proteomes" id="UP000026960">
    <property type="component" value="Chromosome 10"/>
</dbReference>
<dbReference type="InterPro" id="IPR013187">
    <property type="entry name" value="F-box-assoc_dom_typ3"/>
</dbReference>
<dbReference type="STRING" id="65489.A0A0D3HAR2"/>
<organism evidence="3">
    <name type="scientific">Oryza barthii</name>
    <dbReference type="NCBI Taxonomy" id="65489"/>
    <lineage>
        <taxon>Eukaryota</taxon>
        <taxon>Viridiplantae</taxon>
        <taxon>Streptophyta</taxon>
        <taxon>Embryophyta</taxon>
        <taxon>Tracheophyta</taxon>
        <taxon>Spermatophyta</taxon>
        <taxon>Magnoliopsida</taxon>
        <taxon>Liliopsida</taxon>
        <taxon>Poales</taxon>
        <taxon>Poaceae</taxon>
        <taxon>BOP clade</taxon>
        <taxon>Oryzoideae</taxon>
        <taxon>Oryzeae</taxon>
        <taxon>Oryzinae</taxon>
        <taxon>Oryza</taxon>
    </lineage>
</organism>
<dbReference type="Pfam" id="PF08268">
    <property type="entry name" value="FBA_3"/>
    <property type="match status" value="1"/>
</dbReference>
<feature type="compositionally biased region" description="Gly residues" evidence="1">
    <location>
        <begin position="9"/>
        <end position="18"/>
    </location>
</feature>
<dbReference type="PROSITE" id="PS50181">
    <property type="entry name" value="FBOX"/>
    <property type="match status" value="1"/>
</dbReference>
<reference evidence="3" key="2">
    <citation type="submission" date="2015-03" db="UniProtKB">
        <authorList>
            <consortium name="EnsemblPlants"/>
        </authorList>
    </citation>
    <scope>IDENTIFICATION</scope>
</reference>
<evidence type="ECO:0000313" key="3">
    <source>
        <dbReference type="EnsemblPlants" id="OBART10G01120.1"/>
    </source>
</evidence>
<dbReference type="Pfam" id="PF12937">
    <property type="entry name" value="F-box-like"/>
    <property type="match status" value="1"/>
</dbReference>
<evidence type="ECO:0000313" key="4">
    <source>
        <dbReference type="Proteomes" id="UP000026960"/>
    </source>
</evidence>
<proteinExistence type="predicted"/>
<name>A0A0D3HAR2_9ORYZ</name>
<accession>A0A0D3HAR2</accession>
<dbReference type="eggNOG" id="ENOG502R55N">
    <property type="taxonomic scope" value="Eukaryota"/>
</dbReference>
<protein>
    <recommendedName>
        <fullName evidence="2">F-box domain-containing protein</fullName>
    </recommendedName>
</protein>
<dbReference type="InterPro" id="IPR001810">
    <property type="entry name" value="F-box_dom"/>
</dbReference>
<dbReference type="InterPro" id="IPR050233">
    <property type="entry name" value="A_thaliana_F-box"/>
</dbReference>
<evidence type="ECO:0000256" key="1">
    <source>
        <dbReference type="SAM" id="MobiDB-lite"/>
    </source>
</evidence>
<feature type="domain" description="F-box" evidence="2">
    <location>
        <begin position="83"/>
        <end position="129"/>
    </location>
</feature>
<dbReference type="SUPFAM" id="SSF81383">
    <property type="entry name" value="F-box domain"/>
    <property type="match status" value="1"/>
</dbReference>
<dbReference type="SMART" id="SM00256">
    <property type="entry name" value="FBOX"/>
    <property type="match status" value="1"/>
</dbReference>
<dbReference type="Gramene" id="OBART10G01120.1">
    <property type="protein sequence ID" value="OBART10G01120.1"/>
    <property type="gene ID" value="OBART10G01120"/>
</dbReference>
<dbReference type="EnsemblPlants" id="OBART10G01120.1">
    <property type="protein sequence ID" value="OBART10G01120.1"/>
    <property type="gene ID" value="OBART10G01120"/>
</dbReference>
<feature type="region of interest" description="Disordered" evidence="1">
    <location>
        <begin position="1"/>
        <end position="79"/>
    </location>
</feature>
<sequence length="443" mass="49792">MLLRSGRRLAGGGGGGSGSAPRGSPPGGGSPPNSPRRSSCRPRPSGSSPTSSLGQIRSPPHRRGRREPPCPSPVPATATSGAAVAGLPIPEEIQEDILLRLPANSVLRCSAVCRSWRRIASTHAFLLRHHRRQPELPLVTSFRNPAPADQCTPNCLDAILLRSAERRPIFSFPRPFCGRFPITASCDGLFIVRGYICNPTTRQCAPISTWMIDNLAGLYRHEPSGEYRVLYWKPSDTHYAKYCLNDYCVLTVCSNKPRRIPCSVTLVDEEIISGMGPAIFGTPVLLHGNLHLHWKKRWGTRYNRILVFDTVAESFRQLRPPAVNPRNYTRLLAMDGMLAMSVSKERVMDMSIFMLEDYDHEVWAFRYKIKLTTMEIRRFQDQGDWWADVVSEEGDILVSCFGWLLHCDKKGNLVSKFQYNDDLPAITPHRIKESLVQHAFFKR</sequence>
<dbReference type="PANTHER" id="PTHR47993">
    <property type="entry name" value="OS09G0372900 PROTEIN-RELATED"/>
    <property type="match status" value="1"/>
</dbReference>
<dbReference type="InterPro" id="IPR036047">
    <property type="entry name" value="F-box-like_dom_sf"/>
</dbReference>
<reference evidence="3" key="1">
    <citation type="journal article" date="2009" name="Rice">
        <title>De Novo Next Generation Sequencing of Plant Genomes.</title>
        <authorList>
            <person name="Rounsley S."/>
            <person name="Marri P.R."/>
            <person name="Yu Y."/>
            <person name="He R."/>
            <person name="Sisneros N."/>
            <person name="Goicoechea J.L."/>
            <person name="Lee S.J."/>
            <person name="Angelova A."/>
            <person name="Kudrna D."/>
            <person name="Luo M."/>
            <person name="Affourtit J."/>
            <person name="Desany B."/>
            <person name="Knight J."/>
            <person name="Niazi F."/>
            <person name="Egholm M."/>
            <person name="Wing R.A."/>
        </authorList>
    </citation>
    <scope>NUCLEOTIDE SEQUENCE [LARGE SCALE GENOMIC DNA]</scope>
    <source>
        <strain evidence="3">cv. IRGC 105608</strain>
    </source>
</reference>
<dbReference type="HOGENOM" id="CLU_032609_0_1_1"/>
<evidence type="ECO:0000259" key="2">
    <source>
        <dbReference type="PROSITE" id="PS50181"/>
    </source>
</evidence>
<dbReference type="AlphaFoldDB" id="A0A0D3HAR2"/>
<feature type="compositionally biased region" description="Low complexity" evidence="1">
    <location>
        <begin position="35"/>
        <end position="54"/>
    </location>
</feature>
<dbReference type="PaxDb" id="65489-OBART10G01120.1"/>